<keyword evidence="3" id="KW-0238">DNA-binding</keyword>
<gene>
    <name evidence="6" type="ORF">ABDB84_01230</name>
</gene>
<dbReference type="Gene3D" id="3.40.190.290">
    <property type="match status" value="1"/>
</dbReference>
<protein>
    <submittedName>
        <fullName evidence="6">LysR family transcriptional regulator</fullName>
    </submittedName>
</protein>
<dbReference type="PROSITE" id="PS50931">
    <property type="entry name" value="HTH_LYSR"/>
    <property type="match status" value="1"/>
</dbReference>
<dbReference type="PANTHER" id="PTHR30537:SF5">
    <property type="entry name" value="HTH-TYPE TRANSCRIPTIONAL ACTIVATOR TTDR-RELATED"/>
    <property type="match status" value="1"/>
</dbReference>
<dbReference type="PANTHER" id="PTHR30537">
    <property type="entry name" value="HTH-TYPE TRANSCRIPTIONAL REGULATOR"/>
    <property type="match status" value="1"/>
</dbReference>
<dbReference type="Pfam" id="PF03466">
    <property type="entry name" value="LysR_substrate"/>
    <property type="match status" value="1"/>
</dbReference>
<organism evidence="6 7">
    <name type="scientific">Uliginosibacterium sediminicola</name>
    <dbReference type="NCBI Taxonomy" id="2024550"/>
    <lineage>
        <taxon>Bacteria</taxon>
        <taxon>Pseudomonadati</taxon>
        <taxon>Pseudomonadota</taxon>
        <taxon>Betaproteobacteria</taxon>
        <taxon>Rhodocyclales</taxon>
        <taxon>Zoogloeaceae</taxon>
        <taxon>Uliginosibacterium</taxon>
    </lineage>
</organism>
<sequence length="310" mass="34123">MKLNQLDGVLAFVTVAQKRGFTAAAAQLEVTPSAVSQAVKQLEDRLGVRLFNRSTRSVSLTEAGTCFYGRVAPALGELTEAAQVLDVYRAGPTGLLRINAPNVVWEIFLRRVVAGFLAEQPGMRVEVQLEDGFVDIIEQGFDAGIRLGESVQRDMVAAVLTRSEQSCVVASPDYVKRRGVPATIESLSEHACVRFRFRGSGSVYRWELMREGQIVEVEVDGPLTLSDSRSLREAALDGIGIVYTFQRLVADDLAAGRLVPVLADHWIRFGGFSLYYPNRAQMPAKLRMFIDYCKAALRELEATTPKALPL</sequence>
<evidence type="ECO:0000256" key="3">
    <source>
        <dbReference type="ARBA" id="ARBA00023125"/>
    </source>
</evidence>
<comment type="caution">
    <text evidence="6">The sequence shown here is derived from an EMBL/GenBank/DDBJ whole genome shotgun (WGS) entry which is preliminary data.</text>
</comment>
<dbReference type="InterPro" id="IPR036390">
    <property type="entry name" value="WH_DNA-bd_sf"/>
</dbReference>
<proteinExistence type="inferred from homology"/>
<evidence type="ECO:0000256" key="2">
    <source>
        <dbReference type="ARBA" id="ARBA00023015"/>
    </source>
</evidence>
<evidence type="ECO:0000313" key="6">
    <source>
        <dbReference type="EMBL" id="MEN3067077.1"/>
    </source>
</evidence>
<dbReference type="CDD" id="cd08474">
    <property type="entry name" value="PBP2_CrgA_like_5"/>
    <property type="match status" value="1"/>
</dbReference>
<evidence type="ECO:0000313" key="7">
    <source>
        <dbReference type="Proteomes" id="UP001410394"/>
    </source>
</evidence>
<keyword evidence="7" id="KW-1185">Reference proteome</keyword>
<dbReference type="Proteomes" id="UP001410394">
    <property type="component" value="Unassembled WGS sequence"/>
</dbReference>
<dbReference type="RefSeq" id="WP_345917845.1">
    <property type="nucleotide sequence ID" value="NZ_JBDIVE010000001.1"/>
</dbReference>
<evidence type="ECO:0000256" key="4">
    <source>
        <dbReference type="ARBA" id="ARBA00023163"/>
    </source>
</evidence>
<dbReference type="SUPFAM" id="SSF53850">
    <property type="entry name" value="Periplasmic binding protein-like II"/>
    <property type="match status" value="1"/>
</dbReference>
<reference evidence="6 7" key="1">
    <citation type="journal article" date="2018" name="Int. J. Syst. Evol. Microbiol.">
        <title>Uliginosibacterium sediminicola sp. nov., isolated from freshwater sediment.</title>
        <authorList>
            <person name="Hwang W.M."/>
            <person name="Kim S.M."/>
            <person name="Kang K."/>
            <person name="Ahn T.Y."/>
        </authorList>
    </citation>
    <scope>NUCLEOTIDE SEQUENCE [LARGE SCALE GENOMIC DNA]</scope>
    <source>
        <strain evidence="6 7">M1-21</strain>
    </source>
</reference>
<evidence type="ECO:0000256" key="1">
    <source>
        <dbReference type="ARBA" id="ARBA00009437"/>
    </source>
</evidence>
<feature type="domain" description="HTH lysR-type" evidence="5">
    <location>
        <begin position="1"/>
        <end position="61"/>
    </location>
</feature>
<name>A0ABU9YTY8_9RHOO</name>
<dbReference type="Pfam" id="PF00126">
    <property type="entry name" value="HTH_1"/>
    <property type="match status" value="1"/>
</dbReference>
<dbReference type="InterPro" id="IPR005119">
    <property type="entry name" value="LysR_subst-bd"/>
</dbReference>
<evidence type="ECO:0000259" key="5">
    <source>
        <dbReference type="PROSITE" id="PS50931"/>
    </source>
</evidence>
<comment type="similarity">
    <text evidence="1">Belongs to the LysR transcriptional regulatory family.</text>
</comment>
<dbReference type="Gene3D" id="1.10.10.10">
    <property type="entry name" value="Winged helix-like DNA-binding domain superfamily/Winged helix DNA-binding domain"/>
    <property type="match status" value="1"/>
</dbReference>
<dbReference type="InterPro" id="IPR058163">
    <property type="entry name" value="LysR-type_TF_proteobact-type"/>
</dbReference>
<dbReference type="InterPro" id="IPR036388">
    <property type="entry name" value="WH-like_DNA-bd_sf"/>
</dbReference>
<dbReference type="EMBL" id="JBDIVE010000001">
    <property type="protein sequence ID" value="MEN3067077.1"/>
    <property type="molecule type" value="Genomic_DNA"/>
</dbReference>
<dbReference type="SUPFAM" id="SSF46785">
    <property type="entry name" value="Winged helix' DNA-binding domain"/>
    <property type="match status" value="1"/>
</dbReference>
<keyword evidence="4" id="KW-0804">Transcription</keyword>
<keyword evidence="2" id="KW-0805">Transcription regulation</keyword>
<dbReference type="InterPro" id="IPR000847">
    <property type="entry name" value="LysR_HTH_N"/>
</dbReference>
<accession>A0ABU9YTY8</accession>
<dbReference type="PRINTS" id="PR00039">
    <property type="entry name" value="HTHLYSR"/>
</dbReference>